<name>A0A1Y4MJ20_9FIRM</name>
<dbReference type="Proteomes" id="UP000196386">
    <property type="component" value="Unassembled WGS sequence"/>
</dbReference>
<proteinExistence type="predicted"/>
<gene>
    <name evidence="1" type="ORF">B5F11_12470</name>
</gene>
<accession>A0A1Y4MJ20</accession>
<sequence>MNKREIISWLEHKKDVALDTNRTHYEEIKRQEAEKILQDTDFSTMANKMQQFLEKAIRIWDAWEHSYGGHPTMKINITGVTF</sequence>
<protein>
    <submittedName>
        <fullName evidence="1">Uncharacterized protein</fullName>
    </submittedName>
</protein>
<dbReference type="RefSeq" id="WP_087301865.1">
    <property type="nucleotide sequence ID" value="NZ_NFKP01000015.1"/>
</dbReference>
<dbReference type="AlphaFoldDB" id="A0A1Y4MJ20"/>
<comment type="caution">
    <text evidence="1">The sequence shown here is derived from an EMBL/GenBank/DDBJ whole genome shotgun (WGS) entry which is preliminary data.</text>
</comment>
<reference evidence="2" key="1">
    <citation type="submission" date="2017-04" db="EMBL/GenBank/DDBJ databases">
        <title>Function of individual gut microbiota members based on whole genome sequencing of pure cultures obtained from chicken caecum.</title>
        <authorList>
            <person name="Medvecky M."/>
            <person name="Cejkova D."/>
            <person name="Polansky O."/>
            <person name="Karasova D."/>
            <person name="Kubasova T."/>
            <person name="Cizek A."/>
            <person name="Rychlik I."/>
        </authorList>
    </citation>
    <scope>NUCLEOTIDE SEQUENCE [LARGE SCALE GENOMIC DNA]</scope>
    <source>
        <strain evidence="2">An175</strain>
    </source>
</reference>
<evidence type="ECO:0000313" key="2">
    <source>
        <dbReference type="Proteomes" id="UP000196386"/>
    </source>
</evidence>
<dbReference type="EMBL" id="NFKP01000015">
    <property type="protein sequence ID" value="OUP68738.1"/>
    <property type="molecule type" value="Genomic_DNA"/>
</dbReference>
<evidence type="ECO:0000313" key="1">
    <source>
        <dbReference type="EMBL" id="OUP68738.1"/>
    </source>
</evidence>
<organism evidence="1 2">
    <name type="scientific">Anaerotruncus colihominis</name>
    <dbReference type="NCBI Taxonomy" id="169435"/>
    <lineage>
        <taxon>Bacteria</taxon>
        <taxon>Bacillati</taxon>
        <taxon>Bacillota</taxon>
        <taxon>Clostridia</taxon>
        <taxon>Eubacteriales</taxon>
        <taxon>Oscillospiraceae</taxon>
        <taxon>Anaerotruncus</taxon>
    </lineage>
</organism>